<feature type="region of interest" description="Disordered" evidence="2">
    <location>
        <begin position="595"/>
        <end position="625"/>
    </location>
</feature>
<feature type="region of interest" description="Disordered" evidence="2">
    <location>
        <begin position="1"/>
        <end position="86"/>
    </location>
</feature>
<feature type="compositionally biased region" description="Basic and acidic residues" evidence="2">
    <location>
        <begin position="201"/>
        <end position="214"/>
    </location>
</feature>
<dbReference type="Proteomes" id="UP000324897">
    <property type="component" value="Chromosome 6"/>
</dbReference>
<evidence type="ECO:0000313" key="3">
    <source>
        <dbReference type="EMBL" id="TVU50481.1"/>
    </source>
</evidence>
<feature type="coiled-coil region" evidence="1">
    <location>
        <begin position="134"/>
        <end position="161"/>
    </location>
</feature>
<protein>
    <submittedName>
        <fullName evidence="3">Uncharacterized protein</fullName>
    </submittedName>
</protein>
<reference evidence="3 4" key="1">
    <citation type="journal article" date="2019" name="Sci. Rep.">
        <title>A high-quality genome of Eragrostis curvula grass provides insights into Poaceae evolution and supports new strategies to enhance forage quality.</title>
        <authorList>
            <person name="Carballo J."/>
            <person name="Santos B.A.C.M."/>
            <person name="Zappacosta D."/>
            <person name="Garbus I."/>
            <person name="Selva J.P."/>
            <person name="Gallo C.A."/>
            <person name="Diaz A."/>
            <person name="Albertini E."/>
            <person name="Caccamo M."/>
            <person name="Echenique V."/>
        </authorList>
    </citation>
    <scope>NUCLEOTIDE SEQUENCE [LARGE SCALE GENOMIC DNA]</scope>
    <source>
        <strain evidence="4">cv. Victoria</strain>
        <tissue evidence="3">Leaf</tissue>
    </source>
</reference>
<keyword evidence="4" id="KW-1185">Reference proteome</keyword>
<dbReference type="EMBL" id="RWGY01000002">
    <property type="protein sequence ID" value="TVU50481.1"/>
    <property type="molecule type" value="Genomic_DNA"/>
</dbReference>
<feature type="compositionally biased region" description="Low complexity" evidence="2">
    <location>
        <begin position="899"/>
        <end position="908"/>
    </location>
</feature>
<evidence type="ECO:0000256" key="2">
    <source>
        <dbReference type="SAM" id="MobiDB-lite"/>
    </source>
</evidence>
<keyword evidence="1" id="KW-0175">Coiled coil</keyword>
<accession>A0A5J9WQT7</accession>
<organism evidence="3 4">
    <name type="scientific">Eragrostis curvula</name>
    <name type="common">weeping love grass</name>
    <dbReference type="NCBI Taxonomy" id="38414"/>
    <lineage>
        <taxon>Eukaryota</taxon>
        <taxon>Viridiplantae</taxon>
        <taxon>Streptophyta</taxon>
        <taxon>Embryophyta</taxon>
        <taxon>Tracheophyta</taxon>
        <taxon>Spermatophyta</taxon>
        <taxon>Magnoliopsida</taxon>
        <taxon>Liliopsida</taxon>
        <taxon>Poales</taxon>
        <taxon>Poaceae</taxon>
        <taxon>PACMAD clade</taxon>
        <taxon>Chloridoideae</taxon>
        <taxon>Eragrostideae</taxon>
        <taxon>Eragrostidinae</taxon>
        <taxon>Eragrostis</taxon>
    </lineage>
</organism>
<evidence type="ECO:0000256" key="1">
    <source>
        <dbReference type="SAM" id="Coils"/>
    </source>
</evidence>
<evidence type="ECO:0000313" key="4">
    <source>
        <dbReference type="Proteomes" id="UP000324897"/>
    </source>
</evidence>
<sequence>MSLGSEGSEQLLDSPTKKNSGGQDIGESSDKATAADTRAFGEAGSRAPAAPVTNPVDPPPKDAAMPPASALDKADGGYQKLRSRQRRQVDVLHAGHAEYNVHGSNNELEDVPVYDANLPQGIREGLEGTRDFFLNRNERLRESLEERIATVENNVNQRFNDHENAMTLRLTALTHEIHQLAQNLAQGGGAVGAGGQAQPHGRAERRAQHNENDYDADLENKKVPFDDDMFHSQYGLCTFQLRYFGRRSKVPSAQNDDGTECYLLASKIEAAEPIFSPDYESTSTFQPCCKAFRSSCKVISGRIAVEEFVAAGIWPVGSGWKADGFVERRVGGQKFRYLCLIFNELKKPEGLRPKQFVEMVEDVANLLYDPFTAVEAQDVEEGLLPKCRVNRIFDNLKITYPDHEVPRGRRRLKKGTEPEIPTTCYIQMRGWEKKAKAIAEASPSTTASARSASRVAARKMKASTAASLSTIKVEHLKRKRTVCRGARGAAGPDSTRTGSYAHVASGNTERASGSHAEEASVIEGNAELDDEMPPVFELSDSEVLLDDPKPEVFPEEPVIELSDSEEFLDGSGQQVDMMTVDDSGPAHAVQQMVLDTQSTSGCSSETSDSDTSGGSSSSAESSSGAVNYDEISSVATAMMSGLREFDPEELWINLESNSAPDLAKLLERQGRVETSRVLCAKVSSGGTGEASAELAALHEEKAQWGATKASFENEIRRLKAEAKKHSDDLVAYKTETEKAHAEALSKSFSDLLARYGRSAQNLPVVEEVTLDTLLSWLEKEFKLLPGLVNMMCDHGARTCLFAMLDLMKKKQVISYRDIGTSTVTSADFAATDAHMKDAEIDTVAKRFWRNYWLKVGTAAARESALIRAREAVKKKRKGSSSGNPSSIDEEAKAKKAKADAGASASKAIPPKPSTPQSSDPKTAAALEVSTEEPDHEPLCYQN</sequence>
<feature type="region of interest" description="Disordered" evidence="2">
    <location>
        <begin position="188"/>
        <end position="214"/>
    </location>
</feature>
<dbReference type="AlphaFoldDB" id="A0A5J9WQT7"/>
<feature type="compositionally biased region" description="Low complexity" evidence="2">
    <location>
        <begin position="598"/>
        <end position="625"/>
    </location>
</feature>
<feature type="non-terminal residue" evidence="3">
    <location>
        <position position="942"/>
    </location>
</feature>
<feature type="compositionally biased region" description="Polar residues" evidence="2">
    <location>
        <begin position="1"/>
        <end position="22"/>
    </location>
</feature>
<name>A0A5J9WQT7_9POAL</name>
<dbReference type="Gramene" id="TVU50481">
    <property type="protein sequence ID" value="TVU50481"/>
    <property type="gene ID" value="EJB05_01853"/>
</dbReference>
<comment type="caution">
    <text evidence="3">The sequence shown here is derived from an EMBL/GenBank/DDBJ whole genome shotgun (WGS) entry which is preliminary data.</text>
</comment>
<feature type="compositionally biased region" description="Basic and acidic residues" evidence="2">
    <location>
        <begin position="889"/>
        <end position="898"/>
    </location>
</feature>
<proteinExistence type="predicted"/>
<feature type="coiled-coil region" evidence="1">
    <location>
        <begin position="701"/>
        <end position="735"/>
    </location>
</feature>
<feature type="non-terminal residue" evidence="3">
    <location>
        <position position="1"/>
    </location>
</feature>
<gene>
    <name evidence="3" type="ORF">EJB05_01853</name>
</gene>
<feature type="region of interest" description="Disordered" evidence="2">
    <location>
        <begin position="871"/>
        <end position="942"/>
    </location>
</feature>